<accession>A0A318ZMP5</accession>
<protein>
    <submittedName>
        <fullName evidence="2">Uncharacterized protein</fullName>
    </submittedName>
</protein>
<feature type="transmembrane region" description="Helical" evidence="1">
    <location>
        <begin position="40"/>
        <end position="61"/>
    </location>
</feature>
<organism evidence="2 3">
    <name type="scientific">Aspergillus saccharolyticus JOP 1030-1</name>
    <dbReference type="NCBI Taxonomy" id="1450539"/>
    <lineage>
        <taxon>Eukaryota</taxon>
        <taxon>Fungi</taxon>
        <taxon>Dikarya</taxon>
        <taxon>Ascomycota</taxon>
        <taxon>Pezizomycotina</taxon>
        <taxon>Eurotiomycetes</taxon>
        <taxon>Eurotiomycetidae</taxon>
        <taxon>Eurotiales</taxon>
        <taxon>Aspergillaceae</taxon>
        <taxon>Aspergillus</taxon>
        <taxon>Aspergillus subgen. Circumdati</taxon>
    </lineage>
</organism>
<evidence type="ECO:0000256" key="1">
    <source>
        <dbReference type="SAM" id="Phobius"/>
    </source>
</evidence>
<proteinExistence type="predicted"/>
<gene>
    <name evidence="2" type="ORF">BP01DRAFT_178837</name>
</gene>
<dbReference type="EMBL" id="KZ821222">
    <property type="protein sequence ID" value="PYH48247.1"/>
    <property type="molecule type" value="Genomic_DNA"/>
</dbReference>
<keyword evidence="1" id="KW-0472">Membrane</keyword>
<keyword evidence="1" id="KW-0812">Transmembrane</keyword>
<name>A0A318ZMP5_9EURO</name>
<dbReference type="GeneID" id="37072085"/>
<reference evidence="2 3" key="1">
    <citation type="submission" date="2016-12" db="EMBL/GenBank/DDBJ databases">
        <title>The genomes of Aspergillus section Nigri reveals drivers in fungal speciation.</title>
        <authorList>
            <consortium name="DOE Joint Genome Institute"/>
            <person name="Vesth T.C."/>
            <person name="Nybo J."/>
            <person name="Theobald S."/>
            <person name="Brandl J."/>
            <person name="Frisvad J.C."/>
            <person name="Nielsen K.F."/>
            <person name="Lyhne E.K."/>
            <person name="Kogle M.E."/>
            <person name="Kuo A."/>
            <person name="Riley R."/>
            <person name="Clum A."/>
            <person name="Nolan M."/>
            <person name="Lipzen A."/>
            <person name="Salamov A."/>
            <person name="Henrissat B."/>
            <person name="Wiebenga A."/>
            <person name="De Vries R.P."/>
            <person name="Grigoriev I.V."/>
            <person name="Mortensen U.H."/>
            <person name="Andersen M.R."/>
            <person name="Baker S.E."/>
        </authorList>
    </citation>
    <scope>NUCLEOTIDE SEQUENCE [LARGE SCALE GENOMIC DNA]</scope>
    <source>
        <strain evidence="2 3">JOP 1030-1</strain>
    </source>
</reference>
<keyword evidence="3" id="KW-1185">Reference proteome</keyword>
<dbReference type="RefSeq" id="XP_025434229.1">
    <property type="nucleotide sequence ID" value="XM_025570857.1"/>
</dbReference>
<dbReference type="Proteomes" id="UP000248349">
    <property type="component" value="Unassembled WGS sequence"/>
</dbReference>
<evidence type="ECO:0000313" key="3">
    <source>
        <dbReference type="Proteomes" id="UP000248349"/>
    </source>
</evidence>
<sequence>MLPKHRSPLYMIWQDALIYARATARQRSCIVSGFFSWMSYIFFFAFASLLSVYTLHLLLFATGPQRRAIDFG</sequence>
<keyword evidence="1" id="KW-1133">Transmembrane helix</keyword>
<evidence type="ECO:0000313" key="2">
    <source>
        <dbReference type="EMBL" id="PYH48247.1"/>
    </source>
</evidence>
<dbReference type="AlphaFoldDB" id="A0A318ZMP5"/>